<comment type="caution">
    <text evidence="6">The sequence shown here is derived from an EMBL/GenBank/DDBJ whole genome shotgun (WGS) entry which is preliminary data.</text>
</comment>
<dbReference type="RefSeq" id="WP_418158415.1">
    <property type="nucleotide sequence ID" value="NZ_JBBLZC010000004.1"/>
</dbReference>
<dbReference type="SUPFAM" id="SSF55781">
    <property type="entry name" value="GAF domain-like"/>
    <property type="match status" value="1"/>
</dbReference>
<dbReference type="InterPro" id="IPR036388">
    <property type="entry name" value="WH-like_DNA-bd_sf"/>
</dbReference>
<dbReference type="PANTHER" id="PTHR44688">
    <property type="entry name" value="DNA-BINDING TRANSCRIPTIONAL ACTIVATOR DEVR_DOSR"/>
    <property type="match status" value="1"/>
</dbReference>
<dbReference type="Gene3D" id="1.10.10.10">
    <property type="entry name" value="Winged helix-like DNA-binding domain superfamily/Winged helix DNA-binding domain"/>
    <property type="match status" value="1"/>
</dbReference>
<dbReference type="PROSITE" id="PS50043">
    <property type="entry name" value="HTH_LUXR_2"/>
    <property type="match status" value="1"/>
</dbReference>
<name>A0ABU8XRE1_9PROT</name>
<evidence type="ECO:0000259" key="5">
    <source>
        <dbReference type="PROSITE" id="PS50043"/>
    </source>
</evidence>
<evidence type="ECO:0000256" key="4">
    <source>
        <dbReference type="SAM" id="MobiDB-lite"/>
    </source>
</evidence>
<protein>
    <submittedName>
        <fullName evidence="6">Helix-turn-helix transcriptional regulator</fullName>
    </submittedName>
</protein>
<dbReference type="Proteomes" id="UP001375743">
    <property type="component" value="Unassembled WGS sequence"/>
</dbReference>
<accession>A0ABU8XRE1</accession>
<keyword evidence="1" id="KW-0805">Transcription regulation</keyword>
<evidence type="ECO:0000313" key="7">
    <source>
        <dbReference type="Proteomes" id="UP001375743"/>
    </source>
</evidence>
<keyword evidence="7" id="KW-1185">Reference proteome</keyword>
<reference evidence="6 7" key="1">
    <citation type="submission" date="2024-01" db="EMBL/GenBank/DDBJ databases">
        <title>Multi-omics insights into the function and evolution of sodium benzoate biodegradation pathways in Benzoatithermus flavus gen. nov., sp. nov. from hot spring.</title>
        <authorList>
            <person name="Hu C.-J."/>
            <person name="Li W.-J."/>
        </authorList>
    </citation>
    <scope>NUCLEOTIDE SEQUENCE [LARGE SCALE GENOMIC DNA]</scope>
    <source>
        <strain evidence="6 7">SYSU G07066</strain>
    </source>
</reference>
<organism evidence="6 7">
    <name type="scientific">Benzoatithermus flavus</name>
    <dbReference type="NCBI Taxonomy" id="3108223"/>
    <lineage>
        <taxon>Bacteria</taxon>
        <taxon>Pseudomonadati</taxon>
        <taxon>Pseudomonadota</taxon>
        <taxon>Alphaproteobacteria</taxon>
        <taxon>Geminicoccales</taxon>
        <taxon>Geminicoccaceae</taxon>
        <taxon>Benzoatithermus</taxon>
    </lineage>
</organism>
<dbReference type="PANTHER" id="PTHR44688:SF16">
    <property type="entry name" value="DNA-BINDING TRANSCRIPTIONAL ACTIVATOR DEVR_DOSR"/>
    <property type="match status" value="1"/>
</dbReference>
<evidence type="ECO:0000256" key="2">
    <source>
        <dbReference type="ARBA" id="ARBA00023125"/>
    </source>
</evidence>
<sequence>MPRCCAELLCLLRLSEVALADPEPEAGLCAMAGELARLATVSWVRVALAEDGRQLRDIVHAGHQRAPAGRARAMAIVRAMAEQAIVQGTDPAAAPDDSWAVVPILVGERALGVLEVGLRSAPPLDAWSEHVLWAATDLMALLLLGRRGETATGRDGELRLTRRQRDVLFELVERGASNEEIADRLGLSARTVKIHLQAAYRRLGVRSRGEAIRLVLTRHAGWLASERERRQNPATARATSRSRSEDHS</sequence>
<evidence type="ECO:0000256" key="3">
    <source>
        <dbReference type="ARBA" id="ARBA00023163"/>
    </source>
</evidence>
<dbReference type="EMBL" id="JBBLZC010000004">
    <property type="protein sequence ID" value="MEK0082562.1"/>
    <property type="molecule type" value="Genomic_DNA"/>
</dbReference>
<feature type="domain" description="HTH luxR-type" evidence="5">
    <location>
        <begin position="153"/>
        <end position="219"/>
    </location>
</feature>
<dbReference type="InterPro" id="IPR016032">
    <property type="entry name" value="Sig_transdc_resp-reg_C-effctor"/>
</dbReference>
<evidence type="ECO:0000256" key="1">
    <source>
        <dbReference type="ARBA" id="ARBA00023015"/>
    </source>
</evidence>
<evidence type="ECO:0000313" key="6">
    <source>
        <dbReference type="EMBL" id="MEK0082562.1"/>
    </source>
</evidence>
<feature type="region of interest" description="Disordered" evidence="4">
    <location>
        <begin position="226"/>
        <end position="248"/>
    </location>
</feature>
<dbReference type="SMART" id="SM00421">
    <property type="entry name" value="HTH_LUXR"/>
    <property type="match status" value="1"/>
</dbReference>
<feature type="compositionally biased region" description="Polar residues" evidence="4">
    <location>
        <begin position="232"/>
        <end position="241"/>
    </location>
</feature>
<dbReference type="Pfam" id="PF00196">
    <property type="entry name" value="GerE"/>
    <property type="match status" value="1"/>
</dbReference>
<keyword evidence="2" id="KW-0238">DNA-binding</keyword>
<gene>
    <name evidence="6" type="ORF">U1T56_05330</name>
</gene>
<dbReference type="InterPro" id="IPR029016">
    <property type="entry name" value="GAF-like_dom_sf"/>
</dbReference>
<dbReference type="InterPro" id="IPR000792">
    <property type="entry name" value="Tscrpt_reg_LuxR_C"/>
</dbReference>
<dbReference type="PROSITE" id="PS00622">
    <property type="entry name" value="HTH_LUXR_1"/>
    <property type="match status" value="1"/>
</dbReference>
<keyword evidence="3" id="KW-0804">Transcription</keyword>
<dbReference type="Gene3D" id="3.30.450.40">
    <property type="match status" value="1"/>
</dbReference>
<proteinExistence type="predicted"/>
<dbReference type="CDD" id="cd06170">
    <property type="entry name" value="LuxR_C_like"/>
    <property type="match status" value="1"/>
</dbReference>
<dbReference type="SUPFAM" id="SSF46894">
    <property type="entry name" value="C-terminal effector domain of the bipartite response regulators"/>
    <property type="match status" value="1"/>
</dbReference>